<comment type="caution">
    <text evidence="1">The sequence shown here is derived from an EMBL/GenBank/DDBJ whole genome shotgun (WGS) entry which is preliminary data.</text>
</comment>
<proteinExistence type="predicted"/>
<evidence type="ECO:0000313" key="1">
    <source>
        <dbReference type="EMBL" id="ELR66849.1"/>
    </source>
</evidence>
<dbReference type="Proteomes" id="UP000011134">
    <property type="component" value="Unassembled WGS sequence"/>
</dbReference>
<dbReference type="AlphaFoldDB" id="L8JH60"/>
<evidence type="ECO:0000313" key="2">
    <source>
        <dbReference type="Proteomes" id="UP000011134"/>
    </source>
</evidence>
<sequence>MNDDASDDAFLLLPEVHAVVPVNFHGGKVYSLTGPVAA</sequence>
<gene>
    <name evidence="1" type="ORF">C942_04548</name>
</gene>
<dbReference type="EMBL" id="AMZO01000006">
    <property type="protein sequence ID" value="ELR66849.1"/>
    <property type="molecule type" value="Genomic_DNA"/>
</dbReference>
<accession>L8JH60</accession>
<dbReference type="PATRIC" id="fig|1056511.3.peg.1377"/>
<name>L8JH60_9GAMM</name>
<organism evidence="1 2">
    <name type="scientific">Photobacterium marinum</name>
    <dbReference type="NCBI Taxonomy" id="1056511"/>
    <lineage>
        <taxon>Bacteria</taxon>
        <taxon>Pseudomonadati</taxon>
        <taxon>Pseudomonadota</taxon>
        <taxon>Gammaproteobacteria</taxon>
        <taxon>Vibrionales</taxon>
        <taxon>Vibrionaceae</taxon>
        <taxon>Photobacterium</taxon>
    </lineage>
</organism>
<keyword evidence="2" id="KW-1185">Reference proteome</keyword>
<reference evidence="1 2" key="1">
    <citation type="submission" date="2012-12" db="EMBL/GenBank/DDBJ databases">
        <title>Genome Assembly of Photobacterium sp. AK15.</title>
        <authorList>
            <person name="Khatri I."/>
            <person name="Vaidya B."/>
            <person name="Srinivas T.N.R."/>
            <person name="Subramanian S."/>
            <person name="Pinnaka A."/>
        </authorList>
    </citation>
    <scope>NUCLEOTIDE SEQUENCE [LARGE SCALE GENOMIC DNA]</scope>
    <source>
        <strain evidence="1 2">AK15</strain>
    </source>
</reference>
<protein>
    <submittedName>
        <fullName evidence="1">Uncharacterized protein</fullName>
    </submittedName>
</protein>